<evidence type="ECO:0000313" key="13">
    <source>
        <dbReference type="RefSeq" id="XP_017331562.1"/>
    </source>
</evidence>
<sequence>MNSCRGITLLLLGLFIQGSSTANTTQSYYFELEVESSAFGSFSLLLGNITVLTVGNATVSSITITTDCQSNICSCAQNYSWSTDVCNIHPECCQNNNSCSSVLPGAMCLYKNSVLVDGSFTIKDGKLPANHDEEKKILTKTLISTYSSMNWFDSLNITNLRSGSVIGDFVMLINGPFDLSKLVNTTNKLQNTLNATFTIITSGFITITAPDRIGYDTAVNITCTTPDSLDNVNWYIQKGASKQRITNGTEATVTQDVLSSMIILSKASEIWKGIFICDYTSENSSNIIHRASVYLDVALLPQIFITSYPQFPNCRLHNTDSVMVKCIIDNSTETYNVTWLPVDSALQPTTSIGNTTIYNINININCQEKKDVYNATCIFTNRENNTRNATVKIPVIYADSIVCSSSDDWPEAKANFTAILQCNANEIGFKSRDCANNKDMGVWKDVNSQCVNTEIWNLLATAQNLQRGYGLVKDNANNLFDLLKVKSEDQIMNTFPNINASVDVLDTLQNASKIQNTTFNDSMVTNFVKSSSNLLNISLKQTWNSPAIEINYSLAIKYLKAVEGVANQIETSKNQLYDEENVKLMICNTSVESCTKTFNISLEDDKEGTIYQIKINNLPDLLPQYLNNDPSEFILSVTAKNARKISMDFPTRRVPNHKIFCLYFDFDTSKWSDDGCKWGGVFQPNTCICDHLSAFTSLMSKEPVVLKYMDEITYTGLGFSICSLVLCLAIEFVVWNTVVKSNIAHFRHTVLVNIALCLLIAHGSFLAASSPNPAISQWCFALTVMKHFCFLAVFFWMLCMSLGLLHQMIFVFVQLRKKVYLGFCFSLGYICPLFIVICTIITYENGRADSYYVNETCWLKYESALHGSIHAFVIPVGVIVLVNMFTMVVVISRILKPTLSEGKSHDEKEIVRSVIRTVVLLTPTLGITWIFGFCVLLVDLTMYPFAQIVNYAFTIFNSFQGFFILLTGCFGEKKVRDALLMRIRPQHSAHYTSKSSTSMTAAVKKK</sequence>
<dbReference type="InterPro" id="IPR051587">
    <property type="entry name" value="Adhesion_GPCR"/>
</dbReference>
<evidence type="ECO:0000313" key="12">
    <source>
        <dbReference type="Proteomes" id="UP000221080"/>
    </source>
</evidence>
<dbReference type="PROSITE" id="PS50835">
    <property type="entry name" value="IG_LIKE"/>
    <property type="match status" value="1"/>
</dbReference>
<dbReference type="CTD" id="101886922"/>
<keyword evidence="3 8" id="KW-0812">Transmembrane</keyword>
<evidence type="ECO:0000256" key="5">
    <source>
        <dbReference type="ARBA" id="ARBA00023136"/>
    </source>
</evidence>
<evidence type="ECO:0000259" key="10">
    <source>
        <dbReference type="PROSITE" id="PS50261"/>
    </source>
</evidence>
<comment type="similarity">
    <text evidence="2">Belongs to the G-protein coupled receptor 2 family. Adhesion G-protein coupled receptor (ADGR) subfamily.</text>
</comment>
<feature type="domain" description="G-protein coupled receptors family 2 profile 2" evidence="10">
    <location>
        <begin position="709"/>
        <end position="972"/>
    </location>
</feature>
<dbReference type="GeneID" id="108269923"/>
<dbReference type="InterPro" id="IPR000832">
    <property type="entry name" value="GPCR_2_secretin-like"/>
</dbReference>
<evidence type="ECO:0000259" key="11">
    <source>
        <dbReference type="PROSITE" id="PS50835"/>
    </source>
</evidence>
<protein>
    <submittedName>
        <fullName evidence="13 14">Adhesion G protein-coupled receptor F4</fullName>
    </submittedName>
</protein>
<keyword evidence="5 8" id="KW-0472">Membrane</keyword>
<dbReference type="PANTHER" id="PTHR45813">
    <property type="entry name" value="IG-LIKE DOMAIN-CONTAINING PROTEIN"/>
    <property type="match status" value="1"/>
</dbReference>
<keyword evidence="4 8" id="KW-1133">Transmembrane helix</keyword>
<evidence type="ECO:0000256" key="7">
    <source>
        <dbReference type="ARBA" id="ARBA00023180"/>
    </source>
</evidence>
<accession>A0A2D0RM22</accession>
<dbReference type="Proteomes" id="UP000221080">
    <property type="component" value="Chromosome 9"/>
</dbReference>
<keyword evidence="9" id="KW-0732">Signal</keyword>
<dbReference type="Pfam" id="PF00002">
    <property type="entry name" value="7tm_2"/>
    <property type="match status" value="1"/>
</dbReference>
<dbReference type="OrthoDB" id="10040049at2759"/>
<keyword evidence="6" id="KW-1015">Disulfide bond</keyword>
<evidence type="ECO:0000313" key="14">
    <source>
        <dbReference type="RefSeq" id="XP_017331563.1"/>
    </source>
</evidence>
<feature type="transmembrane region" description="Helical" evidence="8">
    <location>
        <begin position="750"/>
        <end position="769"/>
    </location>
</feature>
<organism evidence="12 13">
    <name type="scientific">Ictalurus punctatus</name>
    <name type="common">Channel catfish</name>
    <name type="synonym">Silurus punctatus</name>
    <dbReference type="NCBI Taxonomy" id="7998"/>
    <lineage>
        <taxon>Eukaryota</taxon>
        <taxon>Metazoa</taxon>
        <taxon>Chordata</taxon>
        <taxon>Craniata</taxon>
        <taxon>Vertebrata</taxon>
        <taxon>Euteleostomi</taxon>
        <taxon>Actinopterygii</taxon>
        <taxon>Neopterygii</taxon>
        <taxon>Teleostei</taxon>
        <taxon>Ostariophysi</taxon>
        <taxon>Siluriformes</taxon>
        <taxon>Ictaluridae</taxon>
        <taxon>Ictalurus</taxon>
    </lineage>
</organism>
<dbReference type="PRINTS" id="PR00249">
    <property type="entry name" value="GPCRSECRETIN"/>
</dbReference>
<reference evidence="13 14" key="2">
    <citation type="submission" date="2025-04" db="UniProtKB">
        <authorList>
            <consortium name="RefSeq"/>
        </authorList>
    </citation>
    <scope>IDENTIFICATION</scope>
    <source>
        <tissue evidence="13 14">Blood</tissue>
    </source>
</reference>
<dbReference type="Gene3D" id="1.20.1070.10">
    <property type="entry name" value="Rhodopsin 7-helix transmembrane proteins"/>
    <property type="match status" value="1"/>
</dbReference>
<dbReference type="PANTHER" id="PTHR45813:SF2">
    <property type="entry name" value="ADHESION G-PROTEIN COUPLED RECEPTOR F3"/>
    <property type="match status" value="1"/>
</dbReference>
<dbReference type="OMA" id="REGIWGD"/>
<keyword evidence="7" id="KW-0325">Glycoprotein</keyword>
<dbReference type="PROSITE" id="PS50261">
    <property type="entry name" value="G_PROTEIN_RECEP_F2_4"/>
    <property type="match status" value="1"/>
</dbReference>
<feature type="signal peptide" evidence="9">
    <location>
        <begin position="1"/>
        <end position="21"/>
    </location>
</feature>
<reference evidence="12" key="1">
    <citation type="journal article" date="2016" name="Nat. Commun.">
        <title>The channel catfish genome sequence provides insights into the evolution of scale formation in teleosts.</title>
        <authorList>
            <person name="Liu Z."/>
            <person name="Liu S."/>
            <person name="Yao J."/>
            <person name="Bao L."/>
            <person name="Zhang J."/>
            <person name="Li Y."/>
            <person name="Jiang C."/>
            <person name="Sun L."/>
            <person name="Wang R."/>
            <person name="Zhang Y."/>
            <person name="Zhou T."/>
            <person name="Zeng Q."/>
            <person name="Fu Q."/>
            <person name="Gao S."/>
            <person name="Li N."/>
            <person name="Koren S."/>
            <person name="Jiang Y."/>
            <person name="Zimin A."/>
            <person name="Xu P."/>
            <person name="Phillippy A.M."/>
            <person name="Geng X."/>
            <person name="Song L."/>
            <person name="Sun F."/>
            <person name="Li C."/>
            <person name="Wang X."/>
            <person name="Chen A."/>
            <person name="Jin Y."/>
            <person name="Yuan Z."/>
            <person name="Yang Y."/>
            <person name="Tan S."/>
            <person name="Peatman E."/>
            <person name="Lu J."/>
            <person name="Qin Z."/>
            <person name="Dunham R."/>
            <person name="Li Z."/>
            <person name="Sonstegard T."/>
            <person name="Feng J."/>
            <person name="Danzmann R.G."/>
            <person name="Schroeder S."/>
            <person name="Scheffler B."/>
            <person name="Duke M.V."/>
            <person name="Ballard L."/>
            <person name="Kucuktas H."/>
            <person name="Kaltenboeck L."/>
            <person name="Liu H."/>
            <person name="Armbruster J."/>
            <person name="Xie Y."/>
            <person name="Kirby M.L."/>
            <person name="Tian Y."/>
            <person name="Flanagan M.E."/>
            <person name="Mu W."/>
            <person name="Waldbieser G.C."/>
        </authorList>
    </citation>
    <scope>NUCLEOTIDE SEQUENCE [LARGE SCALE GENOMIC DNA]</scope>
    <source>
        <strain evidence="12">SDA103</strain>
    </source>
</reference>
<dbReference type="InterPro" id="IPR017981">
    <property type="entry name" value="GPCR_2-like_7TM"/>
</dbReference>
<dbReference type="GO" id="GO:0007189">
    <property type="term" value="P:adenylate cyclase-activating G protein-coupled receptor signaling pathway"/>
    <property type="evidence" value="ECO:0007669"/>
    <property type="project" value="TreeGrafter"/>
</dbReference>
<dbReference type="InterPro" id="IPR007110">
    <property type="entry name" value="Ig-like_dom"/>
</dbReference>
<evidence type="ECO:0000256" key="1">
    <source>
        <dbReference type="ARBA" id="ARBA00004141"/>
    </source>
</evidence>
<dbReference type="SUPFAM" id="SSF81321">
    <property type="entry name" value="Family A G protein-coupled receptor-like"/>
    <property type="match status" value="1"/>
</dbReference>
<feature type="transmembrane region" description="Helical" evidence="8">
    <location>
        <begin position="819"/>
        <end position="843"/>
    </location>
</feature>
<evidence type="ECO:0000256" key="8">
    <source>
        <dbReference type="SAM" id="Phobius"/>
    </source>
</evidence>
<gene>
    <name evidence="13 14" type="primary">adgrf3a</name>
</gene>
<feature type="chain" id="PRO_5013510629" evidence="9">
    <location>
        <begin position="22"/>
        <end position="1006"/>
    </location>
</feature>
<evidence type="ECO:0000256" key="9">
    <source>
        <dbReference type="SAM" id="SignalP"/>
    </source>
</evidence>
<evidence type="ECO:0000256" key="6">
    <source>
        <dbReference type="ARBA" id="ARBA00023157"/>
    </source>
</evidence>
<feature type="domain" description="Ig-like" evidence="11">
    <location>
        <begin position="301"/>
        <end position="394"/>
    </location>
</feature>
<comment type="subcellular location">
    <subcellularLocation>
        <location evidence="1">Membrane</location>
        <topology evidence="1">Multi-pass membrane protein</topology>
    </subcellularLocation>
</comment>
<feature type="transmembrane region" description="Helical" evidence="8">
    <location>
        <begin position="913"/>
        <end position="938"/>
    </location>
</feature>
<dbReference type="GO" id="GO:0016020">
    <property type="term" value="C:membrane"/>
    <property type="evidence" value="ECO:0007669"/>
    <property type="project" value="UniProtKB-SubCell"/>
</dbReference>
<dbReference type="FunFam" id="1.20.1070.10:FF:000058">
    <property type="entry name" value="Adhesion G protein-coupled receptor F5"/>
    <property type="match status" value="1"/>
</dbReference>
<dbReference type="AlphaFoldDB" id="A0A2D0RM22"/>
<feature type="transmembrane region" description="Helical" evidence="8">
    <location>
        <begin position="950"/>
        <end position="971"/>
    </location>
</feature>
<keyword evidence="12" id="KW-1185">Reference proteome</keyword>
<evidence type="ECO:0000256" key="4">
    <source>
        <dbReference type="ARBA" id="ARBA00022989"/>
    </source>
</evidence>
<dbReference type="GO" id="GO:0007166">
    <property type="term" value="P:cell surface receptor signaling pathway"/>
    <property type="evidence" value="ECO:0007669"/>
    <property type="project" value="InterPro"/>
</dbReference>
<feature type="transmembrane region" description="Helical" evidence="8">
    <location>
        <begin position="869"/>
        <end position="892"/>
    </location>
</feature>
<evidence type="ECO:0000256" key="2">
    <source>
        <dbReference type="ARBA" id="ARBA00007343"/>
    </source>
</evidence>
<proteinExistence type="inferred from homology"/>
<feature type="transmembrane region" description="Helical" evidence="8">
    <location>
        <begin position="717"/>
        <end position="738"/>
    </location>
</feature>
<dbReference type="RefSeq" id="XP_017331562.1">
    <property type="nucleotide sequence ID" value="XM_017476073.3"/>
</dbReference>
<dbReference type="GO" id="GO:0004930">
    <property type="term" value="F:G protein-coupled receptor activity"/>
    <property type="evidence" value="ECO:0007669"/>
    <property type="project" value="InterPro"/>
</dbReference>
<name>A0A2D0RM22_ICTPU</name>
<dbReference type="RefSeq" id="XP_017331563.1">
    <property type="nucleotide sequence ID" value="XM_017476074.3"/>
</dbReference>
<evidence type="ECO:0000256" key="3">
    <source>
        <dbReference type="ARBA" id="ARBA00022692"/>
    </source>
</evidence>
<dbReference type="KEGG" id="ipu:108269923"/>
<keyword evidence="13 14" id="KW-0675">Receptor</keyword>